<comment type="similarity">
    <text evidence="1">Belongs to the phD/YefM antitoxin family.</text>
</comment>
<reference evidence="2 3" key="1">
    <citation type="journal article" date="2010" name="Stand. Genomic Sci.">
        <title>Complete genome sequence of Streptosporangium roseum type strain (NI 9100).</title>
        <authorList>
            <person name="Nolan M."/>
            <person name="Sikorski J."/>
            <person name="Jando M."/>
            <person name="Lucas S."/>
            <person name="Lapidus A."/>
            <person name="Glavina Del Rio T."/>
            <person name="Chen F."/>
            <person name="Tice H."/>
            <person name="Pitluck S."/>
            <person name="Cheng J.F."/>
            <person name="Chertkov O."/>
            <person name="Sims D."/>
            <person name="Meincke L."/>
            <person name="Brettin T."/>
            <person name="Han C."/>
            <person name="Detter J.C."/>
            <person name="Bruce D."/>
            <person name="Goodwin L."/>
            <person name="Land M."/>
            <person name="Hauser L."/>
            <person name="Chang Y.J."/>
            <person name="Jeffries C.D."/>
            <person name="Ivanova N."/>
            <person name="Mavromatis K."/>
            <person name="Mikhailova N."/>
            <person name="Chen A."/>
            <person name="Palaniappan K."/>
            <person name="Chain P."/>
            <person name="Rohde M."/>
            <person name="Goker M."/>
            <person name="Bristow J."/>
            <person name="Eisen J.A."/>
            <person name="Markowitz V."/>
            <person name="Hugenholtz P."/>
            <person name="Kyrpides N.C."/>
            <person name="Klenk H.P."/>
        </authorList>
    </citation>
    <scope>NUCLEOTIDE SEQUENCE [LARGE SCALE GENOMIC DNA]</scope>
    <source>
        <strain evidence="3">ATCC 12428 / DSM 43021 / JCM 3005 / NI 9100</strain>
    </source>
</reference>
<dbReference type="Proteomes" id="UP000002029">
    <property type="component" value="Chromosome"/>
</dbReference>
<evidence type="ECO:0000313" key="2">
    <source>
        <dbReference type="EMBL" id="ACZ84451.1"/>
    </source>
</evidence>
<dbReference type="SUPFAM" id="SSF143120">
    <property type="entry name" value="YefM-like"/>
    <property type="match status" value="1"/>
</dbReference>
<evidence type="ECO:0000256" key="1">
    <source>
        <dbReference type="ARBA" id="ARBA00009981"/>
    </source>
</evidence>
<dbReference type="eggNOG" id="COG4118">
    <property type="taxonomic scope" value="Bacteria"/>
</dbReference>
<dbReference type="KEGG" id="sro:Sros_1457"/>
<dbReference type="InterPro" id="IPR036165">
    <property type="entry name" value="YefM-like_sf"/>
</dbReference>
<sequence>MGTPELVNPARISRRDLRNRSAEIMDALERGERFAVTRNGDHIGDLVPIRRRRRAVSRAEFAAMSRGMPRLDDREYRADLDRHVNDDLYDPYDRAYGRGEFTEGRR</sequence>
<dbReference type="OrthoDB" id="33091at2"/>
<dbReference type="EMBL" id="CP001814">
    <property type="protein sequence ID" value="ACZ84451.1"/>
    <property type="molecule type" value="Genomic_DNA"/>
</dbReference>
<proteinExistence type="inferred from homology"/>
<dbReference type="RefSeq" id="WP_012888196.1">
    <property type="nucleotide sequence ID" value="NC_013595.1"/>
</dbReference>
<evidence type="ECO:0000313" key="3">
    <source>
        <dbReference type="Proteomes" id="UP000002029"/>
    </source>
</evidence>
<keyword evidence="3" id="KW-1185">Reference proteome</keyword>
<accession>D2BET8</accession>
<gene>
    <name evidence="2" type="ordered locus">Sros_1457</name>
</gene>
<protein>
    <recommendedName>
        <fullName evidence="4">Prevent-host-death family protein</fullName>
    </recommendedName>
</protein>
<dbReference type="HOGENOM" id="CLU_174702_0_0_11"/>
<name>D2BET8_STRRD</name>
<evidence type="ECO:0008006" key="4">
    <source>
        <dbReference type="Google" id="ProtNLM"/>
    </source>
</evidence>
<dbReference type="STRING" id="479432.Sros_1457"/>
<dbReference type="AlphaFoldDB" id="D2BET8"/>
<organism evidence="2 3">
    <name type="scientific">Streptosporangium roseum (strain ATCC 12428 / DSM 43021 / JCM 3005 / KCTC 9067 / NCIMB 10171 / NRRL 2505 / NI 9100)</name>
    <dbReference type="NCBI Taxonomy" id="479432"/>
    <lineage>
        <taxon>Bacteria</taxon>
        <taxon>Bacillati</taxon>
        <taxon>Actinomycetota</taxon>
        <taxon>Actinomycetes</taxon>
        <taxon>Streptosporangiales</taxon>
        <taxon>Streptosporangiaceae</taxon>
        <taxon>Streptosporangium</taxon>
    </lineage>
</organism>